<dbReference type="OrthoDB" id="4062651at2759"/>
<evidence type="ECO:0008006" key="3">
    <source>
        <dbReference type="Google" id="ProtNLM"/>
    </source>
</evidence>
<accession>A0A6G1C802</accession>
<dbReference type="EMBL" id="SPHZ02000010">
    <property type="protein sequence ID" value="KAF0896246.1"/>
    <property type="molecule type" value="Genomic_DNA"/>
</dbReference>
<keyword evidence="2" id="KW-1185">Reference proteome</keyword>
<name>A0A6G1C802_9ORYZ</name>
<evidence type="ECO:0000313" key="2">
    <source>
        <dbReference type="Proteomes" id="UP000479710"/>
    </source>
</evidence>
<gene>
    <name evidence="1" type="ORF">E2562_019728</name>
</gene>
<dbReference type="PANTHER" id="PTHR46146:SF7">
    <property type="entry name" value="OS11G0664000 PROTEIN"/>
    <property type="match status" value="1"/>
</dbReference>
<proteinExistence type="predicted"/>
<dbReference type="Proteomes" id="UP000479710">
    <property type="component" value="Unassembled WGS sequence"/>
</dbReference>
<dbReference type="AlphaFoldDB" id="A0A6G1C802"/>
<organism evidence="1 2">
    <name type="scientific">Oryza meyeriana var. granulata</name>
    <dbReference type="NCBI Taxonomy" id="110450"/>
    <lineage>
        <taxon>Eukaryota</taxon>
        <taxon>Viridiplantae</taxon>
        <taxon>Streptophyta</taxon>
        <taxon>Embryophyta</taxon>
        <taxon>Tracheophyta</taxon>
        <taxon>Spermatophyta</taxon>
        <taxon>Magnoliopsida</taxon>
        <taxon>Liliopsida</taxon>
        <taxon>Poales</taxon>
        <taxon>Poaceae</taxon>
        <taxon>BOP clade</taxon>
        <taxon>Oryzoideae</taxon>
        <taxon>Oryzeae</taxon>
        <taxon>Oryzinae</taxon>
        <taxon>Oryza</taxon>
        <taxon>Oryza meyeriana</taxon>
    </lineage>
</organism>
<dbReference type="PANTHER" id="PTHR46146">
    <property type="entry name" value="SERINE/THREONINE-PROTEIN KINASE-LIKE PROTEIN CCR4"/>
    <property type="match status" value="1"/>
</dbReference>
<sequence length="104" mass="11289">MKNGRIREKSVGKSAKQHNFASYGLAAFAVPLIEAGELRKMLDRRPAAEPTPRQLEAAGLVAQTAARCLRLQWEQQPAISGVVANLEMVLELACCHGSGNVFLM</sequence>
<evidence type="ECO:0000313" key="1">
    <source>
        <dbReference type="EMBL" id="KAF0896246.1"/>
    </source>
</evidence>
<reference evidence="1 2" key="1">
    <citation type="submission" date="2019-11" db="EMBL/GenBank/DDBJ databases">
        <title>Whole genome sequence of Oryza granulata.</title>
        <authorList>
            <person name="Li W."/>
        </authorList>
    </citation>
    <scope>NUCLEOTIDE SEQUENCE [LARGE SCALE GENOMIC DNA]</scope>
    <source>
        <strain evidence="2">cv. Menghai</strain>
        <tissue evidence="1">Leaf</tissue>
    </source>
</reference>
<comment type="caution">
    <text evidence="1">The sequence shown here is derived from an EMBL/GenBank/DDBJ whole genome shotgun (WGS) entry which is preliminary data.</text>
</comment>
<protein>
    <recommendedName>
        <fullName evidence="3">Serine-threonine/tyrosine-protein kinase catalytic domain-containing protein</fullName>
    </recommendedName>
</protein>